<dbReference type="EMBL" id="VYZN01000014">
    <property type="protein sequence ID" value="KAE9540072.1"/>
    <property type="molecule type" value="Genomic_DNA"/>
</dbReference>
<dbReference type="AlphaFoldDB" id="A0A6G0TWH2"/>
<sequence length="323" mass="36280">MSSTADVVPEEGALGSLDGKWVSLTCDSDWFDIDSGRVHCLYTVAGYMAAMDGTAVIVVPAAFRHASQMVAHAALPDGGGRGGRGRVEVTVHRWAIRCARPYRFAYVDGWRYEVMGVSDEFTFVHCGGGQCDCDADVRIEQPTAVQQADERRATDHTMNAFVSALMDTRSSACSNCPVCNVPSNHRQVLEYLTTNIDRLSNVYAIINKEHTKQTECLNDCTSLLDYQYIKTKMLNQEMENCNRFADDLISSLLKNRKAIFKTGDHTIFVKMDETPEKKSTTVEFFMDSIINSQKQSIVKLRRIYKEITIMMNTMQLFAKLKCI</sequence>
<evidence type="ECO:0000313" key="1">
    <source>
        <dbReference type="EMBL" id="KAE9540072.1"/>
    </source>
</evidence>
<gene>
    <name evidence="1" type="ORF">AGLY_005324</name>
</gene>
<name>A0A6G0TWH2_APHGL</name>
<dbReference type="Proteomes" id="UP000475862">
    <property type="component" value="Unassembled WGS sequence"/>
</dbReference>
<proteinExistence type="predicted"/>
<reference evidence="1 2" key="1">
    <citation type="submission" date="2019-08" db="EMBL/GenBank/DDBJ databases">
        <title>The genome of the soybean aphid Biotype 1, its phylome, world population structure and adaptation to the North American continent.</title>
        <authorList>
            <person name="Giordano R."/>
            <person name="Donthu R.K."/>
            <person name="Hernandez A.G."/>
            <person name="Wright C.L."/>
            <person name="Zimin A.V."/>
        </authorList>
    </citation>
    <scope>NUCLEOTIDE SEQUENCE [LARGE SCALE GENOMIC DNA]</scope>
    <source>
        <tissue evidence="1">Whole aphids</tissue>
    </source>
</reference>
<comment type="caution">
    <text evidence="1">The sequence shown here is derived from an EMBL/GenBank/DDBJ whole genome shotgun (WGS) entry which is preliminary data.</text>
</comment>
<organism evidence="1 2">
    <name type="scientific">Aphis glycines</name>
    <name type="common">Soybean aphid</name>
    <dbReference type="NCBI Taxonomy" id="307491"/>
    <lineage>
        <taxon>Eukaryota</taxon>
        <taxon>Metazoa</taxon>
        <taxon>Ecdysozoa</taxon>
        <taxon>Arthropoda</taxon>
        <taxon>Hexapoda</taxon>
        <taxon>Insecta</taxon>
        <taxon>Pterygota</taxon>
        <taxon>Neoptera</taxon>
        <taxon>Paraneoptera</taxon>
        <taxon>Hemiptera</taxon>
        <taxon>Sternorrhyncha</taxon>
        <taxon>Aphidomorpha</taxon>
        <taxon>Aphidoidea</taxon>
        <taxon>Aphididae</taxon>
        <taxon>Aphidini</taxon>
        <taxon>Aphis</taxon>
        <taxon>Aphis</taxon>
    </lineage>
</organism>
<feature type="non-terminal residue" evidence="1">
    <location>
        <position position="323"/>
    </location>
</feature>
<protein>
    <recommendedName>
        <fullName evidence="3">SKICH domain-containing protein</fullName>
    </recommendedName>
</protein>
<keyword evidence="2" id="KW-1185">Reference proteome</keyword>
<evidence type="ECO:0000313" key="2">
    <source>
        <dbReference type="Proteomes" id="UP000475862"/>
    </source>
</evidence>
<dbReference type="OrthoDB" id="6584871at2759"/>
<accession>A0A6G0TWH2</accession>
<evidence type="ECO:0008006" key="3">
    <source>
        <dbReference type="Google" id="ProtNLM"/>
    </source>
</evidence>